<evidence type="ECO:0000313" key="2">
    <source>
        <dbReference type="EMBL" id="AOW47106.1"/>
    </source>
</evidence>
<reference evidence="3" key="1">
    <citation type="submission" date="2016-04" db="EMBL/GenBank/DDBJ databases">
        <authorList>
            <person name="Jeon C.O."/>
            <person name="Cho G.Y."/>
            <person name="Jeong H.I."/>
            <person name="Kim K.H."/>
        </authorList>
    </citation>
    <scope>NUCLEOTIDE SEQUENCE [LARGE SCALE GENOMIC DNA]</scope>
    <source>
        <strain evidence="3">LMG 1590</strain>
    </source>
</reference>
<sequence>MKSLSRRGFLRTTALGLTAAGLAACTKTTANGVTTYTLNVAEVTADGNAALNIVKTILAFTGVPSTVVAVADTGITGIQAALSAWNTFSQGKASITFDKNSVPAEFTSVITAIQNTATTVGNVVQSEAGTLSTGLIAKIQAVSADVASVAAVLNSAIGTVADSVALNSRGETPVQWRCERVNVLLARHGLRPIAAR</sequence>
<evidence type="ECO:0008006" key="4">
    <source>
        <dbReference type="Google" id="ProtNLM"/>
    </source>
</evidence>
<dbReference type="KEGG" id="aasc:A4S02_10425"/>
<feature type="signal peptide" evidence="1">
    <location>
        <begin position="1"/>
        <end position="19"/>
    </location>
</feature>
<evidence type="ECO:0000313" key="3">
    <source>
        <dbReference type="Proteomes" id="UP000175973"/>
    </source>
</evidence>
<name>A0A1D8QXQ1_9PROT</name>
<dbReference type="RefSeq" id="WP_070323716.1">
    <property type="nucleotide sequence ID" value="NZ_CP015164.1"/>
</dbReference>
<evidence type="ECO:0000256" key="1">
    <source>
        <dbReference type="SAM" id="SignalP"/>
    </source>
</evidence>
<dbReference type="AlphaFoldDB" id="A0A1D8QXQ1"/>
<dbReference type="Proteomes" id="UP000175973">
    <property type="component" value="Chromosome"/>
</dbReference>
<organism evidence="2 3">
    <name type="scientific">Acetobacter ascendens</name>
    <dbReference type="NCBI Taxonomy" id="481146"/>
    <lineage>
        <taxon>Bacteria</taxon>
        <taxon>Pseudomonadati</taxon>
        <taxon>Pseudomonadota</taxon>
        <taxon>Alphaproteobacteria</taxon>
        <taxon>Acetobacterales</taxon>
        <taxon>Acetobacteraceae</taxon>
        <taxon>Acetobacter</taxon>
    </lineage>
</organism>
<dbReference type="EMBL" id="CP015164">
    <property type="protein sequence ID" value="AOW47106.1"/>
    <property type="molecule type" value="Genomic_DNA"/>
</dbReference>
<gene>
    <name evidence="2" type="ORF">A4S02_10425</name>
</gene>
<feature type="chain" id="PRO_5009111493" description="Twin-arginine translocation signal domain-containing protein" evidence="1">
    <location>
        <begin position="20"/>
        <end position="196"/>
    </location>
</feature>
<dbReference type="InterPro" id="IPR006311">
    <property type="entry name" value="TAT_signal"/>
</dbReference>
<keyword evidence="3" id="KW-1185">Reference proteome</keyword>
<keyword evidence="1" id="KW-0732">Signal</keyword>
<dbReference type="PROSITE" id="PS51318">
    <property type="entry name" value="TAT"/>
    <property type="match status" value="1"/>
</dbReference>
<dbReference type="PROSITE" id="PS51257">
    <property type="entry name" value="PROKAR_LIPOPROTEIN"/>
    <property type="match status" value="1"/>
</dbReference>
<proteinExistence type="predicted"/>
<accession>A0A1D8QXQ1</accession>
<protein>
    <recommendedName>
        <fullName evidence="4">Twin-arginine translocation signal domain-containing protein</fullName>
    </recommendedName>
</protein>